<evidence type="ECO:0000313" key="2">
    <source>
        <dbReference type="Proteomes" id="UP000004622"/>
    </source>
</evidence>
<proteinExistence type="predicted"/>
<reference evidence="1 2" key="1">
    <citation type="journal article" date="2012" name="J. Bacteriol.">
        <title>Genome Sequence of Nitratireductor aquibiodomus Strain RA22.</title>
        <authorList>
            <person name="Singh A."/>
            <person name="Jangir P.K."/>
            <person name="Kumari C."/>
            <person name="Sharma R."/>
        </authorList>
    </citation>
    <scope>NUCLEOTIDE SEQUENCE [LARGE SCALE GENOMIC DNA]</scope>
    <source>
        <strain evidence="1 2">RA22</strain>
    </source>
</reference>
<dbReference type="PATRIC" id="fig|1189611.3.peg.3052"/>
<dbReference type="Proteomes" id="UP000004622">
    <property type="component" value="Unassembled WGS sequence"/>
</dbReference>
<evidence type="ECO:0000313" key="1">
    <source>
        <dbReference type="EMBL" id="EIM73520.1"/>
    </source>
</evidence>
<dbReference type="EMBL" id="AJXZ01000038">
    <property type="protein sequence ID" value="EIM73520.1"/>
    <property type="molecule type" value="Genomic_DNA"/>
</dbReference>
<sequence>MSAARMIHDGTLWPLSVFMLVGSQTLAQHEDMLRLWDELFSRGERFVSLRAAS</sequence>
<gene>
    <name evidence="1" type="ORF">A33O_15106</name>
</gene>
<protein>
    <submittedName>
        <fullName evidence="1">Uncharacterized protein</fullName>
    </submittedName>
</protein>
<organism evidence="1 2">
    <name type="scientific">Nitratireductor aquibiodomus RA22</name>
    <dbReference type="NCBI Taxonomy" id="1189611"/>
    <lineage>
        <taxon>Bacteria</taxon>
        <taxon>Pseudomonadati</taxon>
        <taxon>Pseudomonadota</taxon>
        <taxon>Alphaproteobacteria</taxon>
        <taxon>Hyphomicrobiales</taxon>
        <taxon>Phyllobacteriaceae</taxon>
        <taxon>Nitratireductor</taxon>
    </lineage>
</organism>
<name>I5BVB8_9HYPH</name>
<accession>I5BVB8</accession>
<dbReference type="AlphaFoldDB" id="I5BVB8"/>
<comment type="caution">
    <text evidence="1">The sequence shown here is derived from an EMBL/GenBank/DDBJ whole genome shotgun (WGS) entry which is preliminary data.</text>
</comment>